<comment type="subcellular location">
    <subcellularLocation>
        <location evidence="1">Cell membrane</location>
        <topology evidence="1">Multi-pass membrane protein</topology>
    </subcellularLocation>
</comment>
<dbReference type="RefSeq" id="WP_047185402.1">
    <property type="nucleotide sequence ID" value="NZ_JAHHXM010000002.1"/>
</dbReference>
<sequence>MNTFIATILYFFISIVIVLIGLFIFENITRKYKDYEEIKNGNVAVALSVAGKILGICLILAFAIYNSAHIYDTIIWGLVGVVLQMAVYVIVELLTRTFSMEEQLKNNNIAVGILSMSVSIGLGFVVGASIT</sequence>
<dbReference type="Pfam" id="PF03994">
    <property type="entry name" value="DUF350"/>
    <property type="match status" value="1"/>
</dbReference>
<protein>
    <submittedName>
        <fullName evidence="8">Membrane protein</fullName>
    </submittedName>
</protein>
<dbReference type="InterPro" id="IPR007140">
    <property type="entry name" value="DUF350"/>
</dbReference>
<evidence type="ECO:0000256" key="7">
    <source>
        <dbReference type="SAM" id="Phobius"/>
    </source>
</evidence>
<keyword evidence="3" id="KW-1003">Cell membrane</keyword>
<keyword evidence="5 7" id="KW-1133">Transmembrane helix</keyword>
<evidence type="ECO:0000256" key="5">
    <source>
        <dbReference type="ARBA" id="ARBA00022989"/>
    </source>
</evidence>
<comment type="similarity">
    <text evidence="2">Belongs to the UPF0719 family.</text>
</comment>
<comment type="caution">
    <text evidence="8">The sequence shown here is derived from an EMBL/GenBank/DDBJ whole genome shotgun (WGS) entry which is preliminary data.</text>
</comment>
<evidence type="ECO:0000256" key="3">
    <source>
        <dbReference type="ARBA" id="ARBA00022475"/>
    </source>
</evidence>
<evidence type="ECO:0000256" key="2">
    <source>
        <dbReference type="ARBA" id="ARBA00005779"/>
    </source>
</evidence>
<feature type="transmembrane region" description="Helical" evidence="7">
    <location>
        <begin position="74"/>
        <end position="95"/>
    </location>
</feature>
<evidence type="ECO:0000313" key="9">
    <source>
        <dbReference type="Proteomes" id="UP000037854"/>
    </source>
</evidence>
<evidence type="ECO:0000256" key="4">
    <source>
        <dbReference type="ARBA" id="ARBA00022692"/>
    </source>
</evidence>
<proteinExistence type="inferred from homology"/>
<feature type="transmembrane region" description="Helical" evidence="7">
    <location>
        <begin position="45"/>
        <end position="68"/>
    </location>
</feature>
<feature type="transmembrane region" description="Helical" evidence="7">
    <location>
        <begin position="6"/>
        <end position="25"/>
    </location>
</feature>
<gene>
    <name evidence="8" type="ORF">AFL42_04880</name>
</gene>
<organism evidence="8 9">
    <name type="scientific">Oceanobacillus caeni</name>
    <dbReference type="NCBI Taxonomy" id="405946"/>
    <lineage>
        <taxon>Bacteria</taxon>
        <taxon>Bacillati</taxon>
        <taxon>Bacillota</taxon>
        <taxon>Bacilli</taxon>
        <taxon>Bacillales</taxon>
        <taxon>Bacillaceae</taxon>
        <taxon>Oceanobacillus</taxon>
    </lineage>
</organism>
<accession>A0ABR5MLB2</accession>
<dbReference type="EMBL" id="LGTK01000011">
    <property type="protein sequence ID" value="KPH76749.1"/>
    <property type="molecule type" value="Genomic_DNA"/>
</dbReference>
<reference evidence="8 9" key="1">
    <citation type="submission" date="2015-07" db="EMBL/GenBank/DDBJ databases">
        <title>High-quality draft genome sequence of Oceanobacillus caeni HM6, a bacillus isolated from a human feces.</title>
        <authorList>
            <person name="Kumar J."/>
            <person name="Verma M.K."/>
            <person name="Pandey R."/>
            <person name="Bhambi M."/>
            <person name="Chauhan N."/>
        </authorList>
    </citation>
    <scope>NUCLEOTIDE SEQUENCE [LARGE SCALE GENOMIC DNA]</scope>
    <source>
        <strain evidence="8 9">HM6</strain>
    </source>
</reference>
<evidence type="ECO:0000313" key="8">
    <source>
        <dbReference type="EMBL" id="KPH76749.1"/>
    </source>
</evidence>
<dbReference type="Proteomes" id="UP000037854">
    <property type="component" value="Unassembled WGS sequence"/>
</dbReference>
<keyword evidence="4 7" id="KW-0812">Transmembrane</keyword>
<keyword evidence="9" id="KW-1185">Reference proteome</keyword>
<evidence type="ECO:0000256" key="1">
    <source>
        <dbReference type="ARBA" id="ARBA00004651"/>
    </source>
</evidence>
<evidence type="ECO:0000256" key="6">
    <source>
        <dbReference type="ARBA" id="ARBA00023136"/>
    </source>
</evidence>
<dbReference type="PANTHER" id="PTHR40043">
    <property type="entry name" value="UPF0719 INNER MEMBRANE PROTEIN YJFL"/>
    <property type="match status" value="1"/>
</dbReference>
<keyword evidence="6 7" id="KW-0472">Membrane</keyword>
<name>A0ABR5MLB2_9BACI</name>
<feature type="transmembrane region" description="Helical" evidence="7">
    <location>
        <begin position="107"/>
        <end position="130"/>
    </location>
</feature>
<dbReference type="PANTHER" id="PTHR40043:SF1">
    <property type="entry name" value="UPF0719 INNER MEMBRANE PROTEIN YJFL"/>
    <property type="match status" value="1"/>
</dbReference>